<keyword evidence="11" id="KW-0809">Transit peptide</keyword>
<dbReference type="EMBL" id="OX395139">
    <property type="protein sequence ID" value="CAI5792114.1"/>
    <property type="molecule type" value="Genomic_DNA"/>
</dbReference>
<keyword evidence="19" id="KW-1185">Reference proteome</keyword>
<dbReference type="Pfam" id="PF00501">
    <property type="entry name" value="AMP-binding"/>
    <property type="match status" value="1"/>
</dbReference>
<dbReference type="InterPro" id="IPR000504">
    <property type="entry name" value="RRM_dom"/>
</dbReference>
<dbReference type="GO" id="GO:0006637">
    <property type="term" value="P:acyl-CoA metabolic process"/>
    <property type="evidence" value="ECO:0007669"/>
    <property type="project" value="TreeGrafter"/>
</dbReference>
<dbReference type="PANTHER" id="PTHR43605:SF7">
    <property type="entry name" value="ACYL-COENZYME A SYNTHETASE ACSM3, MITOCHONDRIAL"/>
    <property type="match status" value="1"/>
</dbReference>
<dbReference type="InterPro" id="IPR051087">
    <property type="entry name" value="Mitochondrial_ACSM"/>
</dbReference>
<evidence type="ECO:0000313" key="18">
    <source>
        <dbReference type="EMBL" id="CAI5792114.1"/>
    </source>
</evidence>
<keyword evidence="5" id="KW-0479">Metal-binding</keyword>
<evidence type="ECO:0000256" key="10">
    <source>
        <dbReference type="ARBA" id="ARBA00022842"/>
    </source>
</evidence>
<comment type="catalytic activity">
    <reaction evidence="15">
        <text>a medium-chain fatty acid + ATP + CoA = a medium-chain fatty acyl-CoA + AMP + diphosphate</text>
        <dbReference type="Rhea" id="RHEA:48340"/>
        <dbReference type="ChEBI" id="CHEBI:30616"/>
        <dbReference type="ChEBI" id="CHEBI:33019"/>
        <dbReference type="ChEBI" id="CHEBI:57287"/>
        <dbReference type="ChEBI" id="CHEBI:59558"/>
        <dbReference type="ChEBI" id="CHEBI:90546"/>
        <dbReference type="ChEBI" id="CHEBI:456215"/>
        <dbReference type="EC" id="6.2.1.2"/>
    </reaction>
    <physiologicalReaction direction="left-to-right" evidence="15">
        <dbReference type="Rhea" id="RHEA:48341"/>
    </physiologicalReaction>
</comment>
<feature type="domain" description="RRM" evidence="17">
    <location>
        <begin position="1019"/>
        <end position="1097"/>
    </location>
</feature>
<dbReference type="Pfam" id="PF13193">
    <property type="entry name" value="AMP-binding_C"/>
    <property type="match status" value="1"/>
</dbReference>
<dbReference type="PANTHER" id="PTHR43605">
    <property type="entry name" value="ACYL-COENZYME A SYNTHETASE"/>
    <property type="match status" value="1"/>
</dbReference>
<dbReference type="InterPro" id="IPR000873">
    <property type="entry name" value="AMP-dep_synth/lig_dom"/>
</dbReference>
<name>A0AA35PL30_9SAUR</name>
<evidence type="ECO:0000313" key="19">
    <source>
        <dbReference type="Proteomes" id="UP001178461"/>
    </source>
</evidence>
<feature type="domain" description="RRM" evidence="17">
    <location>
        <begin position="924"/>
        <end position="998"/>
    </location>
</feature>
<evidence type="ECO:0000256" key="11">
    <source>
        <dbReference type="ARBA" id="ARBA00022946"/>
    </source>
</evidence>
<evidence type="ECO:0000256" key="6">
    <source>
        <dbReference type="ARBA" id="ARBA00022741"/>
    </source>
</evidence>
<evidence type="ECO:0000256" key="12">
    <source>
        <dbReference type="ARBA" id="ARBA00023098"/>
    </source>
</evidence>
<evidence type="ECO:0000256" key="9">
    <source>
        <dbReference type="ARBA" id="ARBA00022840"/>
    </source>
</evidence>
<evidence type="ECO:0000256" key="14">
    <source>
        <dbReference type="ARBA" id="ARBA00039009"/>
    </source>
</evidence>
<dbReference type="InterPro" id="IPR036397">
    <property type="entry name" value="RNaseH_sf"/>
</dbReference>
<dbReference type="GO" id="GO:0006633">
    <property type="term" value="P:fatty acid biosynthetic process"/>
    <property type="evidence" value="ECO:0007669"/>
    <property type="project" value="TreeGrafter"/>
</dbReference>
<evidence type="ECO:0000256" key="13">
    <source>
        <dbReference type="ARBA" id="ARBA00023128"/>
    </source>
</evidence>
<dbReference type="SMART" id="SM00479">
    <property type="entry name" value="EXOIII"/>
    <property type="match status" value="1"/>
</dbReference>
<dbReference type="InterPro" id="IPR025110">
    <property type="entry name" value="AMP-bd_C"/>
</dbReference>
<dbReference type="PROSITE" id="PS00455">
    <property type="entry name" value="AMP_BINDING"/>
    <property type="match status" value="1"/>
</dbReference>
<evidence type="ECO:0000256" key="2">
    <source>
        <dbReference type="ARBA" id="ARBA00004173"/>
    </source>
</evidence>
<keyword evidence="16" id="KW-0694">RNA-binding</keyword>
<dbReference type="Proteomes" id="UP001178461">
    <property type="component" value="Chromosome 14"/>
</dbReference>
<dbReference type="EC" id="6.2.1.2" evidence="14"/>
<evidence type="ECO:0000256" key="16">
    <source>
        <dbReference type="PROSITE-ProRule" id="PRU00176"/>
    </source>
</evidence>
<dbReference type="FunFam" id="3.40.50.12780:FF:000007">
    <property type="entry name" value="Acyl-coenzyme A synthetase ACSM2A, mitochondrial"/>
    <property type="match status" value="1"/>
</dbReference>
<keyword evidence="8" id="KW-0378">Hydrolase</keyword>
<dbReference type="GO" id="GO:0004527">
    <property type="term" value="F:exonuclease activity"/>
    <property type="evidence" value="ECO:0007669"/>
    <property type="project" value="UniProtKB-KW"/>
</dbReference>
<protein>
    <recommendedName>
        <fullName evidence="14">medium-chain acyl-CoA ligase</fullName>
        <ecNumber evidence="14">6.2.1.2</ecNumber>
    </recommendedName>
</protein>
<comment type="similarity">
    <text evidence="3">Belongs to the ATP-dependent AMP-binding enzyme family.</text>
</comment>
<gene>
    <name evidence="18" type="ORF">PODLI_1B034234</name>
</gene>
<dbReference type="SMART" id="SM00360">
    <property type="entry name" value="RRM"/>
    <property type="match status" value="2"/>
</dbReference>
<keyword evidence="6" id="KW-0547">Nucleotide-binding</keyword>
<dbReference type="Gene3D" id="3.30.70.330">
    <property type="match status" value="2"/>
</dbReference>
<dbReference type="PROSITE" id="PS50102">
    <property type="entry name" value="RRM"/>
    <property type="match status" value="2"/>
</dbReference>
<sequence>MACITSMILSKASAFRALWPLRLSSSRSFSKWQLALAAHNFSGYESIQAQYNPEVPEYFNFAKDVVDNWAEAEKEGNRPTSPALWWVNDQGDQVKWSFVELSHVSKKAARVLSEQCGLQRGDRVIVILPRIPEWWLLNVACMRTGTVLIPGTTQLTAKDILHRVQTSKARCIITDEVLAPAVDTIASKCPSLEFKLIVSRNHREDWLNFSDLLKLAPAEHDCAVTKSCDPMAIYFTSGTTGTPKMTEHSHASHGIGLGVNGRYWLDLTPSDIIWNTSDTGWAKSAWSSVFAPWIQGACVFVHSMPRFEPTPVLEALSRFPITTFCSAPTAYRMLIHHSLSSYKFHSLKHCVSAGEPMNPEIMEQWKTKTGLDIYEGYGQTETVLVCGTFKGMKIKPGSMGKPSPAYDTQIIDENCNMLPPGKEGDIAIRIKPTRPFCLFTRYTDDPERTNSTVRGDFYITGDRGMQDEDGYFWFVGRADDVINSAGYRIGPFEVESALIEHPAVVESAVVSSPDSIRGEVVKAFVVLAPDYVSRDPEALIKELQDHVKKVTAPYKYPRKRFSLPPASDDFMKELCGSGINDAPQISRQVTQKNPIIQKYGEEAHGLSRYVLTVEEMRLNDYPLEGLSNCSHFVRTCCDGPVTDSSPLFGLDCEMCLTDKGSELTRISVVDACGRCIMNELVKPKLPIRNYLTSYSGITEELLLPVTTTLADIQVRLKKLLPSDAVLVGHSLNFDLQALEMVHPNIIDTSLLFARKGGRRFKLKFLAEAVLRKQIQRTDGSGHDPTEDAKCALELAQYFISQGPRKVAELNLEARQLKQRETGEAWNGALPQQKNGMRKPNQCLLDILHSVGQKTLLLGQQNEGASYNCQNQTGSPNKQVLQRALEEIPRSSFSVIQFALDSQHATPNQVSETVSKMRTRLANMLTLYAGPFAKDFCLKSLKRTFKKYGHVLSIRAITETFEPHVCIQYEVLEAAQLALESLNGAEVAGSSIKLQRPITEETLDCEVLVKELERDADNEGVLYLAGLGKAQSEAGLREKLGYLKDLNAVFLPRDPRTGKQRNYCFLKFHTAESASHALEAIRERTARGSKMQSRRALTPARLHKWFCQVNQNGGKLLALQPPLEAHFLEKERPFALEEDLKKAMKTLDHRIKHLHRCLPNHMLCVVLLPGTNRGSESFQGFGLLGIKGEKPAS</sequence>
<dbReference type="GO" id="GO:0046872">
    <property type="term" value="F:metal ion binding"/>
    <property type="evidence" value="ECO:0007669"/>
    <property type="project" value="UniProtKB-KW"/>
</dbReference>
<dbReference type="Gene3D" id="3.30.300.30">
    <property type="match status" value="1"/>
</dbReference>
<dbReference type="InterPro" id="IPR013520">
    <property type="entry name" value="Ribonucl_H"/>
</dbReference>
<dbReference type="SUPFAM" id="SSF53098">
    <property type="entry name" value="Ribonuclease H-like"/>
    <property type="match status" value="1"/>
</dbReference>
<evidence type="ECO:0000256" key="4">
    <source>
        <dbReference type="ARBA" id="ARBA00022598"/>
    </source>
</evidence>
<dbReference type="GO" id="GO:0005524">
    <property type="term" value="F:ATP binding"/>
    <property type="evidence" value="ECO:0007669"/>
    <property type="project" value="UniProtKB-KW"/>
</dbReference>
<proteinExistence type="inferred from homology"/>
<evidence type="ECO:0000256" key="7">
    <source>
        <dbReference type="ARBA" id="ARBA00022832"/>
    </source>
</evidence>
<accession>A0AA35PL30</accession>
<evidence type="ECO:0000259" key="17">
    <source>
        <dbReference type="PROSITE" id="PS50102"/>
    </source>
</evidence>
<dbReference type="FunFam" id="3.30.300.30:FF:000005">
    <property type="entry name" value="Acyl-coenzyme A synthetase ACSM5, mitochondrial"/>
    <property type="match status" value="1"/>
</dbReference>
<keyword evidence="7" id="KW-0276">Fatty acid metabolism</keyword>
<keyword evidence="8" id="KW-0269">Exonuclease</keyword>
<dbReference type="Gene3D" id="3.40.50.12780">
    <property type="entry name" value="N-terminal domain of ligase-like"/>
    <property type="match status" value="1"/>
</dbReference>
<dbReference type="Pfam" id="PF00076">
    <property type="entry name" value="RRM_1"/>
    <property type="match status" value="2"/>
</dbReference>
<evidence type="ECO:0000256" key="5">
    <source>
        <dbReference type="ARBA" id="ARBA00022723"/>
    </source>
</evidence>
<dbReference type="AlphaFoldDB" id="A0AA35PL30"/>
<dbReference type="InterPro" id="IPR045851">
    <property type="entry name" value="AMP-bd_C_sf"/>
</dbReference>
<dbReference type="GO" id="GO:0003723">
    <property type="term" value="F:RNA binding"/>
    <property type="evidence" value="ECO:0007669"/>
    <property type="project" value="UniProtKB-UniRule"/>
</dbReference>
<evidence type="ECO:0000256" key="1">
    <source>
        <dbReference type="ARBA" id="ARBA00001936"/>
    </source>
</evidence>
<dbReference type="InterPro" id="IPR020845">
    <property type="entry name" value="AMP-binding_CS"/>
</dbReference>
<keyword evidence="9" id="KW-0067">ATP-binding</keyword>
<dbReference type="InterPro" id="IPR034922">
    <property type="entry name" value="REX1-like_exo"/>
</dbReference>
<dbReference type="GO" id="GO:0031956">
    <property type="term" value="F:medium-chain fatty acid-CoA ligase activity"/>
    <property type="evidence" value="ECO:0007669"/>
    <property type="project" value="UniProtKB-EC"/>
</dbReference>
<dbReference type="CDD" id="cd06145">
    <property type="entry name" value="REX1_like"/>
    <property type="match status" value="1"/>
</dbReference>
<keyword evidence="8" id="KW-0540">Nuclease</keyword>
<organism evidence="18 19">
    <name type="scientific">Podarcis lilfordi</name>
    <name type="common">Lilford's wall lizard</name>
    <dbReference type="NCBI Taxonomy" id="74358"/>
    <lineage>
        <taxon>Eukaryota</taxon>
        <taxon>Metazoa</taxon>
        <taxon>Chordata</taxon>
        <taxon>Craniata</taxon>
        <taxon>Vertebrata</taxon>
        <taxon>Euteleostomi</taxon>
        <taxon>Lepidosauria</taxon>
        <taxon>Squamata</taxon>
        <taxon>Bifurcata</taxon>
        <taxon>Unidentata</taxon>
        <taxon>Episquamata</taxon>
        <taxon>Laterata</taxon>
        <taxon>Lacertibaenia</taxon>
        <taxon>Lacertidae</taxon>
        <taxon>Podarcis</taxon>
    </lineage>
</organism>
<comment type="subcellular location">
    <subcellularLocation>
        <location evidence="2">Mitochondrion</location>
    </subcellularLocation>
</comment>
<dbReference type="FunFam" id="3.30.420.10:FF:000175">
    <property type="entry name" value="RNA exonuclease 5"/>
    <property type="match status" value="1"/>
</dbReference>
<keyword evidence="4" id="KW-0436">Ligase</keyword>
<comment type="cofactor">
    <cofactor evidence="1">
        <name>Mn(2+)</name>
        <dbReference type="ChEBI" id="CHEBI:29035"/>
    </cofactor>
</comment>
<dbReference type="Gene3D" id="3.30.420.10">
    <property type="entry name" value="Ribonuclease H-like superfamily/Ribonuclease H"/>
    <property type="match status" value="1"/>
</dbReference>
<keyword evidence="10" id="KW-0460">Magnesium</keyword>
<dbReference type="InterPro" id="IPR042099">
    <property type="entry name" value="ANL_N_sf"/>
</dbReference>
<dbReference type="GO" id="GO:0005759">
    <property type="term" value="C:mitochondrial matrix"/>
    <property type="evidence" value="ECO:0007669"/>
    <property type="project" value="TreeGrafter"/>
</dbReference>
<dbReference type="SUPFAM" id="SSF54928">
    <property type="entry name" value="RNA-binding domain, RBD"/>
    <property type="match status" value="1"/>
</dbReference>
<evidence type="ECO:0000256" key="15">
    <source>
        <dbReference type="ARBA" id="ARBA00048477"/>
    </source>
</evidence>
<keyword evidence="12" id="KW-0443">Lipid metabolism</keyword>
<reference evidence="18" key="1">
    <citation type="submission" date="2022-12" db="EMBL/GenBank/DDBJ databases">
        <authorList>
            <person name="Alioto T."/>
            <person name="Alioto T."/>
            <person name="Gomez Garrido J."/>
        </authorList>
    </citation>
    <scope>NUCLEOTIDE SEQUENCE</scope>
</reference>
<keyword evidence="13" id="KW-0496">Mitochondrion</keyword>
<dbReference type="InterPro" id="IPR035979">
    <property type="entry name" value="RBD_domain_sf"/>
</dbReference>
<dbReference type="InterPro" id="IPR012677">
    <property type="entry name" value="Nucleotide-bd_a/b_plait_sf"/>
</dbReference>
<dbReference type="SUPFAM" id="SSF56801">
    <property type="entry name" value="Acetyl-CoA synthetase-like"/>
    <property type="match status" value="1"/>
</dbReference>
<evidence type="ECO:0000256" key="8">
    <source>
        <dbReference type="ARBA" id="ARBA00022839"/>
    </source>
</evidence>
<evidence type="ECO:0000256" key="3">
    <source>
        <dbReference type="ARBA" id="ARBA00006432"/>
    </source>
</evidence>
<dbReference type="GO" id="GO:0004321">
    <property type="term" value="F:fatty-acyl-CoA synthase activity"/>
    <property type="evidence" value="ECO:0007669"/>
    <property type="project" value="TreeGrafter"/>
</dbReference>
<dbReference type="InterPro" id="IPR012337">
    <property type="entry name" value="RNaseH-like_sf"/>
</dbReference>